<dbReference type="AlphaFoldDB" id="A0A1L9QRK8"/>
<dbReference type="SMART" id="SM00448">
    <property type="entry name" value="REC"/>
    <property type="match status" value="1"/>
</dbReference>
<dbReference type="PRINTS" id="PR00344">
    <property type="entry name" value="BCTRLSENSOR"/>
</dbReference>
<dbReference type="InterPro" id="IPR036097">
    <property type="entry name" value="HisK_dim/P_sf"/>
</dbReference>
<evidence type="ECO:0000256" key="4">
    <source>
        <dbReference type="ARBA" id="ARBA00022679"/>
    </source>
</evidence>
<keyword evidence="6" id="KW-0902">Two-component regulatory system</keyword>
<dbReference type="PANTHER" id="PTHR43711:SF26">
    <property type="entry name" value="SENSOR HISTIDINE KINASE RCSC"/>
    <property type="match status" value="1"/>
</dbReference>
<dbReference type="InterPro" id="IPR050736">
    <property type="entry name" value="Sensor_HK_Regulatory"/>
</dbReference>
<keyword evidence="5" id="KW-0418">Kinase</keyword>
<evidence type="ECO:0000256" key="5">
    <source>
        <dbReference type="ARBA" id="ARBA00022777"/>
    </source>
</evidence>
<dbReference type="FunFam" id="3.30.565.10:FF:000006">
    <property type="entry name" value="Sensor histidine kinase WalK"/>
    <property type="match status" value="1"/>
</dbReference>
<dbReference type="Gene3D" id="1.10.287.130">
    <property type="match status" value="1"/>
</dbReference>
<dbReference type="Pfam" id="PF00512">
    <property type="entry name" value="HisKA"/>
    <property type="match status" value="1"/>
</dbReference>
<dbReference type="STRING" id="1925591.BI308_12790"/>
<dbReference type="CDD" id="cd00075">
    <property type="entry name" value="HATPase"/>
    <property type="match status" value="1"/>
</dbReference>
<evidence type="ECO:0000259" key="9">
    <source>
        <dbReference type="PROSITE" id="PS50110"/>
    </source>
</evidence>
<evidence type="ECO:0000259" key="8">
    <source>
        <dbReference type="PROSITE" id="PS50109"/>
    </source>
</evidence>
<dbReference type="InterPro" id="IPR003661">
    <property type="entry name" value="HisK_dim/P_dom"/>
</dbReference>
<dbReference type="Pfam" id="PF02518">
    <property type="entry name" value="HATPase_c"/>
    <property type="match status" value="1"/>
</dbReference>
<dbReference type="SUPFAM" id="SSF52172">
    <property type="entry name" value="CheY-like"/>
    <property type="match status" value="1"/>
</dbReference>
<feature type="modified residue" description="4-aspartylphosphate" evidence="7">
    <location>
        <position position="70"/>
    </location>
</feature>
<dbReference type="EC" id="2.7.13.3" evidence="2"/>
<dbReference type="InterPro" id="IPR005467">
    <property type="entry name" value="His_kinase_dom"/>
</dbReference>
<evidence type="ECO:0000313" key="10">
    <source>
        <dbReference type="EMBL" id="OJJ25217.1"/>
    </source>
</evidence>
<protein>
    <recommendedName>
        <fullName evidence="2">histidine kinase</fullName>
        <ecNumber evidence="2">2.7.13.3</ecNumber>
    </recommendedName>
</protein>
<dbReference type="CDD" id="cd00082">
    <property type="entry name" value="HisKA"/>
    <property type="match status" value="1"/>
</dbReference>
<dbReference type="InterPro" id="IPR036890">
    <property type="entry name" value="HATPase_C_sf"/>
</dbReference>
<evidence type="ECO:0000256" key="2">
    <source>
        <dbReference type="ARBA" id="ARBA00012438"/>
    </source>
</evidence>
<dbReference type="SMART" id="SM00388">
    <property type="entry name" value="HisKA"/>
    <property type="match status" value="1"/>
</dbReference>
<dbReference type="EMBL" id="MLAW01000020">
    <property type="protein sequence ID" value="OJJ25217.1"/>
    <property type="molecule type" value="Genomic_DNA"/>
</dbReference>
<dbReference type="PROSITE" id="PS50109">
    <property type="entry name" value="HIS_KIN"/>
    <property type="match status" value="1"/>
</dbReference>
<name>A0A1L9QRK8_9CYAN</name>
<feature type="domain" description="Response regulatory" evidence="9">
    <location>
        <begin position="17"/>
        <end position="137"/>
    </location>
</feature>
<gene>
    <name evidence="10" type="ORF">BI308_12790</name>
</gene>
<evidence type="ECO:0000256" key="1">
    <source>
        <dbReference type="ARBA" id="ARBA00000085"/>
    </source>
</evidence>
<accession>A0A1L9QRK8</accession>
<evidence type="ECO:0000256" key="7">
    <source>
        <dbReference type="PROSITE-ProRule" id="PRU00169"/>
    </source>
</evidence>
<dbReference type="GO" id="GO:0000155">
    <property type="term" value="F:phosphorelay sensor kinase activity"/>
    <property type="evidence" value="ECO:0007669"/>
    <property type="project" value="InterPro"/>
</dbReference>
<keyword evidence="4" id="KW-0808">Transferase</keyword>
<evidence type="ECO:0000256" key="6">
    <source>
        <dbReference type="ARBA" id="ARBA00023012"/>
    </source>
</evidence>
<dbReference type="InterPro" id="IPR011006">
    <property type="entry name" value="CheY-like_superfamily"/>
</dbReference>
<dbReference type="Gene3D" id="3.30.565.10">
    <property type="entry name" value="Histidine kinase-like ATPase, C-terminal domain"/>
    <property type="match status" value="1"/>
</dbReference>
<keyword evidence="3 7" id="KW-0597">Phosphoprotein</keyword>
<dbReference type="InterPro" id="IPR003594">
    <property type="entry name" value="HATPase_dom"/>
</dbReference>
<dbReference type="SMART" id="SM00387">
    <property type="entry name" value="HATPase_c"/>
    <property type="match status" value="1"/>
</dbReference>
<feature type="domain" description="Histidine kinase" evidence="8">
    <location>
        <begin position="172"/>
        <end position="388"/>
    </location>
</feature>
<dbReference type="Proteomes" id="UP000183940">
    <property type="component" value="Unassembled WGS sequence"/>
</dbReference>
<dbReference type="PANTHER" id="PTHR43711">
    <property type="entry name" value="TWO-COMPONENT HISTIDINE KINASE"/>
    <property type="match status" value="1"/>
</dbReference>
<evidence type="ECO:0000313" key="11">
    <source>
        <dbReference type="Proteomes" id="UP000183940"/>
    </source>
</evidence>
<dbReference type="Gene3D" id="3.40.50.2300">
    <property type="match status" value="1"/>
</dbReference>
<dbReference type="InterPro" id="IPR004358">
    <property type="entry name" value="Sig_transdc_His_kin-like_C"/>
</dbReference>
<dbReference type="InterPro" id="IPR001789">
    <property type="entry name" value="Sig_transdc_resp-reg_receiver"/>
</dbReference>
<organism evidence="10 11">
    <name type="scientific">Roseofilum reptotaenium AO1-A</name>
    <dbReference type="NCBI Taxonomy" id="1925591"/>
    <lineage>
        <taxon>Bacteria</taxon>
        <taxon>Bacillati</taxon>
        <taxon>Cyanobacteriota</taxon>
        <taxon>Cyanophyceae</taxon>
        <taxon>Desertifilales</taxon>
        <taxon>Desertifilaceae</taxon>
        <taxon>Roseofilum</taxon>
    </lineage>
</organism>
<dbReference type="SUPFAM" id="SSF55874">
    <property type="entry name" value="ATPase domain of HSP90 chaperone/DNA topoisomerase II/histidine kinase"/>
    <property type="match status" value="1"/>
</dbReference>
<keyword evidence="11" id="KW-1185">Reference proteome</keyword>
<comment type="caution">
    <text evidence="10">The sequence shown here is derived from an EMBL/GenBank/DDBJ whole genome shotgun (WGS) entry which is preliminary data.</text>
</comment>
<comment type="catalytic activity">
    <reaction evidence="1">
        <text>ATP + protein L-histidine = ADP + protein N-phospho-L-histidine.</text>
        <dbReference type="EC" id="2.7.13.3"/>
    </reaction>
</comment>
<reference evidence="10" key="1">
    <citation type="submission" date="2016-10" db="EMBL/GenBank/DDBJ databases">
        <title>CRISPR-Cas defence system in Roseofilum reptotaenium: evidence of a bacteriophage-cyanobacterium arms race in the coral black band disease.</title>
        <authorList>
            <person name="Buerger P."/>
            <person name="Wood-Charlson E.M."/>
            <person name="Weynberg K.D."/>
            <person name="Willis B."/>
            <person name="Van Oppen M.J."/>
        </authorList>
    </citation>
    <scope>NUCLEOTIDE SEQUENCE [LARGE SCALE GENOMIC DNA]</scope>
    <source>
        <strain evidence="10">AO1-A</strain>
    </source>
</reference>
<evidence type="ECO:0000256" key="3">
    <source>
        <dbReference type="ARBA" id="ARBA00022553"/>
    </source>
</evidence>
<dbReference type="SUPFAM" id="SSF47384">
    <property type="entry name" value="Homodimeric domain of signal transducing histidine kinase"/>
    <property type="match status" value="1"/>
</dbReference>
<sequence length="388" mass="43689">MTDVTSKHYIQSLMSSLILIIEEDPPFAKELSLSTYPPLAEVISPHQYVTQTVREIAELTTEQPHLIVVDVNSSNLKPLTEALTYQQKCQTYPPAILAISECHQPNFISEILDLGADDYLPKPLHPELLNKRIASLLGISRPQDRCLIDPYLNQALNHLQALNELKSRIITTISHEYRTPLTTIGLSIGMLERYRDKWDREKQNKHFDRIHKAINHMTSLLEDILFIKDADFGLLEFNPTLVDVIPLFEQAIARMQAISGSQYSLEFLPQDSVLSWMLDSSLIEQILVHLLSNAIKYSPEGGIVSVRVRCLNNTMEFQIQDRGIGIPESEQQHLFDSFHRGSNIGNIGGTGLGLSIVKKSVDLHNGTIHIDSQVNQGTTFTITLPARP</sequence>
<proteinExistence type="predicted"/>
<dbReference type="PROSITE" id="PS50110">
    <property type="entry name" value="RESPONSE_REGULATORY"/>
    <property type="match status" value="1"/>
</dbReference>